<comment type="pathway">
    <text evidence="4">Protein modification; protein ubiquitination.</text>
</comment>
<protein>
    <recommendedName>
        <fullName evidence="6">RBR-type E3 ubiquitin transferase</fullName>
        <ecNumber evidence="6">2.3.2.31</ecNumber>
    </recommendedName>
</protein>
<evidence type="ECO:0000259" key="15">
    <source>
        <dbReference type="PROSITE" id="PS51873"/>
    </source>
</evidence>
<dbReference type="InterPro" id="IPR044066">
    <property type="entry name" value="TRIAD_supradom"/>
</dbReference>
<keyword evidence="10 13" id="KW-0863">Zinc-finger</keyword>
<feature type="domain" description="RING-type" evidence="14">
    <location>
        <begin position="315"/>
        <end position="359"/>
    </location>
</feature>
<comment type="similarity">
    <text evidence="5">Belongs to the RBR family. Ariadne subfamily.</text>
</comment>
<dbReference type="PROSITE" id="PS51873">
    <property type="entry name" value="TRIAD"/>
    <property type="match status" value="1"/>
</dbReference>
<dbReference type="GO" id="GO:0008270">
    <property type="term" value="F:zinc ion binding"/>
    <property type="evidence" value="ECO:0007669"/>
    <property type="project" value="UniProtKB-KW"/>
</dbReference>
<evidence type="ECO:0000256" key="1">
    <source>
        <dbReference type="ARBA" id="ARBA00001798"/>
    </source>
</evidence>
<dbReference type="SMART" id="SM00647">
    <property type="entry name" value="IBR"/>
    <property type="match status" value="2"/>
</dbReference>
<keyword evidence="12" id="KW-0862">Zinc</keyword>
<evidence type="ECO:0000256" key="4">
    <source>
        <dbReference type="ARBA" id="ARBA00004906"/>
    </source>
</evidence>
<dbReference type="Pfam" id="PF01485">
    <property type="entry name" value="IBR"/>
    <property type="match status" value="2"/>
</dbReference>
<dbReference type="SUPFAM" id="SSF57850">
    <property type="entry name" value="RING/U-box"/>
    <property type="match status" value="3"/>
</dbReference>
<dbReference type="GO" id="GO:0016567">
    <property type="term" value="P:protein ubiquitination"/>
    <property type="evidence" value="ECO:0007669"/>
    <property type="project" value="UniProtKB-UniPathway"/>
</dbReference>
<dbReference type="PROSITE" id="PS50089">
    <property type="entry name" value="ZF_RING_2"/>
    <property type="match status" value="1"/>
</dbReference>
<reference evidence="16" key="1">
    <citation type="submission" date="2018-02" db="EMBL/GenBank/DDBJ databases">
        <title>Rhizophora mucronata_Transcriptome.</title>
        <authorList>
            <person name="Meera S.P."/>
            <person name="Sreeshan A."/>
            <person name="Augustine A."/>
        </authorList>
    </citation>
    <scope>NUCLEOTIDE SEQUENCE</scope>
    <source>
        <tissue evidence="16">Leaf</tissue>
    </source>
</reference>
<dbReference type="GO" id="GO:0061630">
    <property type="term" value="F:ubiquitin protein ligase activity"/>
    <property type="evidence" value="ECO:0007669"/>
    <property type="project" value="UniProtKB-EC"/>
</dbReference>
<evidence type="ECO:0000256" key="10">
    <source>
        <dbReference type="ARBA" id="ARBA00022771"/>
    </source>
</evidence>
<dbReference type="InterPro" id="IPR002156">
    <property type="entry name" value="RNaseH_domain"/>
</dbReference>
<evidence type="ECO:0000259" key="14">
    <source>
        <dbReference type="PROSITE" id="PS50089"/>
    </source>
</evidence>
<dbReference type="InterPro" id="IPR013083">
    <property type="entry name" value="Znf_RING/FYVE/PHD"/>
</dbReference>
<dbReference type="InterPro" id="IPR001841">
    <property type="entry name" value="Znf_RING"/>
</dbReference>
<dbReference type="EMBL" id="GGEC01008324">
    <property type="protein sequence ID" value="MBW88807.1"/>
    <property type="molecule type" value="Transcribed_RNA"/>
</dbReference>
<proteinExistence type="inferred from homology"/>
<evidence type="ECO:0000256" key="13">
    <source>
        <dbReference type="PROSITE-ProRule" id="PRU00175"/>
    </source>
</evidence>
<evidence type="ECO:0000256" key="9">
    <source>
        <dbReference type="ARBA" id="ARBA00022737"/>
    </source>
</evidence>
<dbReference type="UniPathway" id="UPA00143"/>
<evidence type="ECO:0000256" key="2">
    <source>
        <dbReference type="ARBA" id="ARBA00001947"/>
    </source>
</evidence>
<dbReference type="InterPro" id="IPR002867">
    <property type="entry name" value="IBR_dom"/>
</dbReference>
<dbReference type="CDD" id="cd22582">
    <property type="entry name" value="BRcat_RBR_unk"/>
    <property type="match status" value="1"/>
</dbReference>
<dbReference type="Gene3D" id="3.30.40.10">
    <property type="entry name" value="Zinc/RING finger domain, C3HC4 (zinc finger)"/>
    <property type="match status" value="1"/>
</dbReference>
<accession>A0A2P2J5Y3</accession>
<dbReference type="PANTHER" id="PTHR11685">
    <property type="entry name" value="RBR FAMILY RING FINGER AND IBR DOMAIN-CONTAINING"/>
    <property type="match status" value="1"/>
</dbReference>
<dbReference type="InterPro" id="IPR017907">
    <property type="entry name" value="Znf_RING_CS"/>
</dbReference>
<evidence type="ECO:0000256" key="5">
    <source>
        <dbReference type="ARBA" id="ARBA00005884"/>
    </source>
</evidence>
<evidence type="ECO:0000256" key="7">
    <source>
        <dbReference type="ARBA" id="ARBA00022679"/>
    </source>
</evidence>
<dbReference type="FunFam" id="3.30.420.10:FF:000076">
    <property type="entry name" value="RBR-type E3 ubiquitin transferase"/>
    <property type="match status" value="1"/>
</dbReference>
<comment type="catalytic activity">
    <reaction evidence="1">
        <text>[E2 ubiquitin-conjugating enzyme]-S-ubiquitinyl-L-cysteine + [acceptor protein]-L-lysine = [E2 ubiquitin-conjugating enzyme]-L-cysteine + [acceptor protein]-N(6)-ubiquitinyl-L-lysine.</text>
        <dbReference type="EC" id="2.3.2.31"/>
    </reaction>
</comment>
<dbReference type="Gene3D" id="1.20.120.1750">
    <property type="match status" value="1"/>
</dbReference>
<comment type="function">
    <text evidence="3">Might act as an E3 ubiquitin-protein ligase, or as part of E3 complex, which accepts ubiquitin from specific E2 ubiquitin-conjugating enzymes and then transfers it to substrates.</text>
</comment>
<evidence type="ECO:0000256" key="6">
    <source>
        <dbReference type="ARBA" id="ARBA00012251"/>
    </source>
</evidence>
<dbReference type="GO" id="GO:0004523">
    <property type="term" value="F:RNA-DNA hybrid ribonuclease activity"/>
    <property type="evidence" value="ECO:0007669"/>
    <property type="project" value="InterPro"/>
</dbReference>
<evidence type="ECO:0000256" key="11">
    <source>
        <dbReference type="ARBA" id="ARBA00022786"/>
    </source>
</evidence>
<dbReference type="PROSITE" id="PS00518">
    <property type="entry name" value="ZF_RING_1"/>
    <property type="match status" value="1"/>
</dbReference>
<evidence type="ECO:0000256" key="3">
    <source>
        <dbReference type="ARBA" id="ARBA00003976"/>
    </source>
</evidence>
<organism evidence="16">
    <name type="scientific">Rhizophora mucronata</name>
    <name type="common">Asiatic mangrove</name>
    <dbReference type="NCBI Taxonomy" id="61149"/>
    <lineage>
        <taxon>Eukaryota</taxon>
        <taxon>Viridiplantae</taxon>
        <taxon>Streptophyta</taxon>
        <taxon>Embryophyta</taxon>
        <taxon>Tracheophyta</taxon>
        <taxon>Spermatophyta</taxon>
        <taxon>Magnoliopsida</taxon>
        <taxon>eudicotyledons</taxon>
        <taxon>Gunneridae</taxon>
        <taxon>Pentapetalae</taxon>
        <taxon>rosids</taxon>
        <taxon>fabids</taxon>
        <taxon>Malpighiales</taxon>
        <taxon>Rhizophoraceae</taxon>
        <taxon>Rhizophora</taxon>
    </lineage>
</organism>
<dbReference type="Pfam" id="PF13456">
    <property type="entry name" value="RVT_3"/>
    <property type="match status" value="1"/>
</dbReference>
<evidence type="ECO:0000256" key="12">
    <source>
        <dbReference type="ARBA" id="ARBA00022833"/>
    </source>
</evidence>
<sequence>MIARGRDKIDSLDSVLAQQFSEIADDETLDFDVDYAFNLQMQEAISASLTLHPSPLGNEVVPGDEVDYLGFLLEDIVRLERERLDFEPTDDLLREIKEDLDRRIHDQNFAREILNIPDDQWQKYGDNYHRPYGTTGASSSSSSSSYSTEVSNFAMLNSETFKLYCKGVMSDERVKDRNVVVGGVGVAICDSRDNLIFEVSKASEVGVGEGIVEIGALIEGLNSALCLDLKKVTFFCDDYMIYQYYTGRVKPIQSRISTLLNQVSVLQKKFIYCQPSLVACSDIKFAFKLARDAIVSQITWPVKTSKGQKSLKETCIICYEDTDAVNMFSVDSCLHRYCYSCMKQHAEVKLLNGMDVKCPHEGCKSEVNIHSCGVFLDPKLVEIMSQRKKEASIAVAEKVYCPYPRCSALMSKTEALEYTKNYWTDTENSGARKCLKCGHFFCLMCKVPWHYNMTCYDYKISKPSSSAADRMLDTLAQKKHWRQCMKCSHMVELAEGCYHITCRCGYEFCYTCGAQWKNKKATCSCPIWDERNIIQDGRR</sequence>
<feature type="domain" description="RING-type" evidence="15">
    <location>
        <begin position="311"/>
        <end position="529"/>
    </location>
</feature>
<keyword evidence="9" id="KW-0677">Repeat</keyword>
<dbReference type="Gene3D" id="3.30.420.10">
    <property type="entry name" value="Ribonuclease H-like superfamily/Ribonuclease H"/>
    <property type="match status" value="1"/>
</dbReference>
<dbReference type="AlphaFoldDB" id="A0A2P2J5Y3"/>
<dbReference type="EC" id="2.3.2.31" evidence="6"/>
<evidence type="ECO:0000313" key="16">
    <source>
        <dbReference type="EMBL" id="MBW88807.1"/>
    </source>
</evidence>
<name>A0A2P2J5Y3_RHIMU</name>
<comment type="cofactor">
    <cofactor evidence="2">
        <name>Zn(2+)</name>
        <dbReference type="ChEBI" id="CHEBI:29105"/>
    </cofactor>
</comment>
<dbReference type="FunFam" id="1.20.120.1750:FF:000019">
    <property type="entry name" value="RBR-type E3 ubiquitin transferase"/>
    <property type="match status" value="1"/>
</dbReference>
<evidence type="ECO:0000256" key="8">
    <source>
        <dbReference type="ARBA" id="ARBA00022723"/>
    </source>
</evidence>
<dbReference type="FunFam" id="3.30.40.10:FF:000230">
    <property type="entry name" value="RBR-type E3 ubiquitin transferase"/>
    <property type="match status" value="1"/>
</dbReference>
<dbReference type="InterPro" id="IPR036397">
    <property type="entry name" value="RNaseH_sf"/>
</dbReference>
<dbReference type="InterPro" id="IPR031127">
    <property type="entry name" value="E3_UB_ligase_RBR"/>
</dbReference>
<dbReference type="CDD" id="cd22584">
    <property type="entry name" value="Rcat_RBR_unk"/>
    <property type="match status" value="1"/>
</dbReference>
<keyword evidence="7" id="KW-0808">Transferase</keyword>
<keyword evidence="11" id="KW-0833">Ubl conjugation pathway</keyword>
<keyword evidence="8" id="KW-0479">Metal-binding</keyword>
<dbReference type="GO" id="GO:0003676">
    <property type="term" value="F:nucleic acid binding"/>
    <property type="evidence" value="ECO:0007669"/>
    <property type="project" value="InterPro"/>
</dbReference>